<dbReference type="GO" id="GO:0030313">
    <property type="term" value="C:cell envelope"/>
    <property type="evidence" value="ECO:0007669"/>
    <property type="project" value="UniProtKB-SubCell"/>
</dbReference>
<dbReference type="Pfam" id="PF23892">
    <property type="entry name" value="Ig_CycH"/>
    <property type="match status" value="1"/>
</dbReference>
<dbReference type="GO" id="GO:0017004">
    <property type="term" value="P:cytochrome complex assembly"/>
    <property type="evidence" value="ECO:0007669"/>
    <property type="project" value="UniProtKB-KW"/>
</dbReference>
<protein>
    <submittedName>
        <fullName evidence="5">Cytochrome c biogenesis factor</fullName>
    </submittedName>
</protein>
<dbReference type="EMBL" id="AAOE01000020">
    <property type="protein sequence ID" value="EAR08494.1"/>
    <property type="molecule type" value="Genomic_DNA"/>
</dbReference>
<dbReference type="HOGENOM" id="CLU_036074_2_1_6"/>
<name>A4BHE6_9GAMM</name>
<dbReference type="InterPro" id="IPR056412">
    <property type="entry name" value="Ig_CycH"/>
</dbReference>
<keyword evidence="6" id="KW-1185">Reference proteome</keyword>
<dbReference type="InterPro" id="IPR017560">
    <property type="entry name" value="Cyt_c_biogenesis_CcmI"/>
</dbReference>
<dbReference type="PANTHER" id="PTHR47870">
    <property type="entry name" value="CYTOCHROME C-TYPE BIOGENESIS PROTEIN CCMH"/>
    <property type="match status" value="1"/>
</dbReference>
<sequence length="401" mass="44629">MLGFLIWVCPILIFILFAFRQRSQAGVELDSSQQAVEIHKERLAALKARHDAGEIDDEEYQSFRLEEEKALLADTEVVSRQTNQSLTLSWVWVLVATVIMMAAAWVAYDHLGARDAVAVREEFRALSMNADLKPEEIEAALDSYEALLQSEPDNIEGWFRLSRMQMDMQRHESAIRSLQHVLEQLRLVEHNADDEAAVLRYLGQSQATIGQTEAALASYESSLEYGISNNALGMAGRLSYDLGLYQKAIDYWTRLTLNSPQIDVSIIDDFIDDAKNRLAEQGIDYEAEQPARIIVQVELPAAWEGLSDQAALFVYARPVGQRMPLAVKRLRVNAGQMAVILSDADAMGPMGGISEQDEVEVTARISLTGLANTQPGDWTGTAEIVDMSESSPQVTIQVQQP</sequence>
<evidence type="ECO:0000256" key="1">
    <source>
        <dbReference type="ARBA" id="ARBA00004196"/>
    </source>
</evidence>
<dbReference type="GO" id="GO:0005886">
    <property type="term" value="C:plasma membrane"/>
    <property type="evidence" value="ECO:0007669"/>
    <property type="project" value="TreeGrafter"/>
</dbReference>
<evidence type="ECO:0000259" key="4">
    <source>
        <dbReference type="Pfam" id="PF23892"/>
    </source>
</evidence>
<evidence type="ECO:0000256" key="3">
    <source>
        <dbReference type="SAM" id="Phobius"/>
    </source>
</evidence>
<dbReference type="Gene3D" id="1.25.40.10">
    <property type="entry name" value="Tetratricopeptide repeat domain"/>
    <property type="match status" value="1"/>
</dbReference>
<keyword evidence="2" id="KW-0201">Cytochrome c-type biogenesis</keyword>
<evidence type="ECO:0000256" key="2">
    <source>
        <dbReference type="ARBA" id="ARBA00022748"/>
    </source>
</evidence>
<dbReference type="InterPro" id="IPR051263">
    <property type="entry name" value="C-type_cytochrome_biogenesis"/>
</dbReference>
<comment type="caution">
    <text evidence="5">The sequence shown here is derived from an EMBL/GenBank/DDBJ whole genome shotgun (WGS) entry which is preliminary data.</text>
</comment>
<keyword evidence="3" id="KW-0472">Membrane</keyword>
<dbReference type="Proteomes" id="UP000005953">
    <property type="component" value="Unassembled WGS sequence"/>
</dbReference>
<evidence type="ECO:0000313" key="6">
    <source>
        <dbReference type="Proteomes" id="UP000005953"/>
    </source>
</evidence>
<keyword evidence="3" id="KW-0812">Transmembrane</keyword>
<keyword evidence="3" id="KW-1133">Transmembrane helix</keyword>
<reference evidence="5 6" key="1">
    <citation type="submission" date="2006-02" db="EMBL/GenBank/DDBJ databases">
        <authorList>
            <person name="Pinhassi J."/>
            <person name="Pedros-Alio C."/>
            <person name="Ferriera S."/>
            <person name="Johnson J."/>
            <person name="Kravitz S."/>
            <person name="Halpern A."/>
            <person name="Remington K."/>
            <person name="Beeson K."/>
            <person name="Tran B."/>
            <person name="Rogers Y.-H."/>
            <person name="Friedman R."/>
            <person name="Venter J.C."/>
        </authorList>
    </citation>
    <scope>NUCLEOTIDE SEQUENCE [LARGE SCALE GENOMIC DNA]</scope>
    <source>
        <strain evidence="5 6">MED297</strain>
    </source>
</reference>
<proteinExistence type="predicted"/>
<feature type="domain" description="Cytochrome c-type biogenesis protein H Ig-like" evidence="4">
    <location>
        <begin position="294"/>
        <end position="397"/>
    </location>
</feature>
<feature type="transmembrane region" description="Helical" evidence="3">
    <location>
        <begin position="89"/>
        <end position="108"/>
    </location>
</feature>
<dbReference type="PANTHER" id="PTHR47870:SF1">
    <property type="entry name" value="CYTOCHROME C-TYPE BIOGENESIS PROTEIN CCMH"/>
    <property type="match status" value="1"/>
</dbReference>
<dbReference type="Pfam" id="PF13424">
    <property type="entry name" value="TPR_12"/>
    <property type="match status" value="1"/>
</dbReference>
<gene>
    <name evidence="5" type="ORF">MED297_17917</name>
</gene>
<accession>A4BHE6</accession>
<evidence type="ECO:0000313" key="5">
    <source>
        <dbReference type="EMBL" id="EAR08494.1"/>
    </source>
</evidence>
<dbReference type="NCBIfam" id="TIGR03142">
    <property type="entry name" value="cytochro_ccmI"/>
    <property type="match status" value="1"/>
</dbReference>
<dbReference type="RefSeq" id="WP_008044025.1">
    <property type="nucleotide sequence ID" value="NZ_CH724150.1"/>
</dbReference>
<dbReference type="STRING" id="314283.MED297_17917"/>
<organism evidence="5 6">
    <name type="scientific">Reinekea blandensis MED297</name>
    <dbReference type="NCBI Taxonomy" id="314283"/>
    <lineage>
        <taxon>Bacteria</taxon>
        <taxon>Pseudomonadati</taxon>
        <taxon>Pseudomonadota</taxon>
        <taxon>Gammaproteobacteria</taxon>
        <taxon>Oceanospirillales</taxon>
        <taxon>Saccharospirillaceae</taxon>
        <taxon>Reinekea</taxon>
    </lineage>
</organism>
<dbReference type="OrthoDB" id="9776053at2"/>
<dbReference type="InterPro" id="IPR011990">
    <property type="entry name" value="TPR-like_helical_dom_sf"/>
</dbReference>
<comment type="subcellular location">
    <subcellularLocation>
        <location evidence="1">Cell envelope</location>
    </subcellularLocation>
</comment>
<dbReference type="SUPFAM" id="SSF48452">
    <property type="entry name" value="TPR-like"/>
    <property type="match status" value="1"/>
</dbReference>
<dbReference type="AlphaFoldDB" id="A4BHE6"/>